<accession>A0A673V5B0</accession>
<name>A0A673V5B0_SURSU</name>
<dbReference type="AlphaFoldDB" id="A0A673V5B0"/>
<dbReference type="GO" id="GO:0042157">
    <property type="term" value="P:lipoprotein metabolic process"/>
    <property type="evidence" value="ECO:0007669"/>
    <property type="project" value="InterPro"/>
</dbReference>
<dbReference type="Pfam" id="PF05461">
    <property type="entry name" value="ApoL"/>
    <property type="match status" value="1"/>
</dbReference>
<dbReference type="GO" id="GO:0016020">
    <property type="term" value="C:membrane"/>
    <property type="evidence" value="ECO:0007669"/>
    <property type="project" value="TreeGrafter"/>
</dbReference>
<evidence type="ECO:0000313" key="2">
    <source>
        <dbReference type="Ensembl" id="ENSSSUP00005032094.1"/>
    </source>
</evidence>
<evidence type="ECO:0000256" key="1">
    <source>
        <dbReference type="ARBA" id="ARBA00010090"/>
    </source>
</evidence>
<dbReference type="GO" id="GO:0005576">
    <property type="term" value="C:extracellular region"/>
    <property type="evidence" value="ECO:0007669"/>
    <property type="project" value="InterPro"/>
</dbReference>
<dbReference type="PANTHER" id="PTHR14096:SF27">
    <property type="entry name" value="APOLIPOPROTEIN L2"/>
    <property type="match status" value="1"/>
</dbReference>
<dbReference type="GO" id="GO:0006869">
    <property type="term" value="P:lipid transport"/>
    <property type="evidence" value="ECO:0007669"/>
    <property type="project" value="InterPro"/>
</dbReference>
<proteinExistence type="inferred from homology"/>
<evidence type="ECO:0008006" key="4">
    <source>
        <dbReference type="Google" id="ProtNLM"/>
    </source>
</evidence>
<dbReference type="Ensembl" id="ENSSSUT00005036613.1">
    <property type="protein sequence ID" value="ENSSSUP00005032094.1"/>
    <property type="gene ID" value="ENSSSUG00005020669.1"/>
</dbReference>
<reference evidence="2" key="3">
    <citation type="submission" date="2025-09" db="UniProtKB">
        <authorList>
            <consortium name="Ensembl"/>
        </authorList>
    </citation>
    <scope>IDENTIFICATION</scope>
</reference>
<comment type="similarity">
    <text evidence="1">Belongs to the apolipoprotein L family.</text>
</comment>
<evidence type="ECO:0000313" key="3">
    <source>
        <dbReference type="Proteomes" id="UP000472268"/>
    </source>
</evidence>
<dbReference type="GO" id="GO:0008289">
    <property type="term" value="F:lipid binding"/>
    <property type="evidence" value="ECO:0007669"/>
    <property type="project" value="InterPro"/>
</dbReference>
<dbReference type="OMA" id="HEGCTIT"/>
<protein>
    <recommendedName>
        <fullName evidence="4">Apolipoprotein L3</fullName>
    </recommendedName>
</protein>
<dbReference type="Proteomes" id="UP000472268">
    <property type="component" value="Chromosome 10"/>
</dbReference>
<reference evidence="2 3" key="1">
    <citation type="submission" date="2019-05" db="EMBL/GenBank/DDBJ databases">
        <title>A Chromosome-scale Meerkat (S. suricatta) Genome Assembly.</title>
        <authorList>
            <person name="Dudchenko O."/>
            <person name="Lieberman Aiden E."/>
            <person name="Tung J."/>
            <person name="Barreiro L.B."/>
            <person name="Clutton-Brock T.H."/>
        </authorList>
    </citation>
    <scope>NUCLEOTIDE SEQUENCE [LARGE SCALE GENOMIC DNA]</scope>
</reference>
<gene>
    <name evidence="2" type="primary">LOC115304309</name>
</gene>
<dbReference type="InterPro" id="IPR008405">
    <property type="entry name" value="ApoL"/>
</dbReference>
<dbReference type="PANTHER" id="PTHR14096">
    <property type="entry name" value="APOLIPOPROTEIN L"/>
    <property type="match status" value="1"/>
</dbReference>
<reference evidence="2" key="2">
    <citation type="submission" date="2025-08" db="UniProtKB">
        <authorList>
            <consortium name="Ensembl"/>
        </authorList>
    </citation>
    <scope>IDENTIFICATION</scope>
</reference>
<sequence>KNNSFLFAFHLECTSFIEDTIEYFWNSETWDELDLLLTDQEAWESFVAEADLPREESEVLLERLRVLEEELITEDINWLQSDSQGRKCFLNEFPGLKQELEEQIRKLREFADGADEVHRNCTIANIVASSTGAASGILTLLGCVLAPLMAGASLALTATGVGLGAASAVTSLSSTIVENSTMSFLDAEASQVTSACSDQGEADAEDVRYKRLRIRTSRLKNTRALQNIGRNVVARTMRVVTKGIFIWIDVADIVEESKHLQEGAKSELAEKLRKVVKLLEKKLERLIQTHEHL</sequence>
<keyword evidence="3" id="KW-1185">Reference proteome</keyword>
<organism evidence="2 3">
    <name type="scientific">Suricata suricatta</name>
    <name type="common">Meerkat</name>
    <dbReference type="NCBI Taxonomy" id="37032"/>
    <lineage>
        <taxon>Eukaryota</taxon>
        <taxon>Metazoa</taxon>
        <taxon>Chordata</taxon>
        <taxon>Craniata</taxon>
        <taxon>Vertebrata</taxon>
        <taxon>Euteleostomi</taxon>
        <taxon>Mammalia</taxon>
        <taxon>Eutheria</taxon>
        <taxon>Laurasiatheria</taxon>
        <taxon>Carnivora</taxon>
        <taxon>Feliformia</taxon>
        <taxon>Herpestidae</taxon>
        <taxon>Suricata</taxon>
    </lineage>
</organism>